<dbReference type="PANTHER" id="PTHR22883">
    <property type="entry name" value="ZINC FINGER DHHC DOMAIN CONTAINING PROTEIN"/>
    <property type="match status" value="1"/>
</dbReference>
<evidence type="ECO:0000256" key="3">
    <source>
        <dbReference type="ARBA" id="ARBA00022692"/>
    </source>
</evidence>
<evidence type="ECO:0000313" key="9">
    <source>
        <dbReference type="EMBL" id="CAI2376696.1"/>
    </source>
</evidence>
<dbReference type="AlphaFoldDB" id="A0AAD1XQ81"/>
<dbReference type="PROSITE" id="PS50216">
    <property type="entry name" value="DHHC"/>
    <property type="match status" value="1"/>
</dbReference>
<gene>
    <name evidence="9" type="ORF">ECRASSUSDP1_LOCUS18067</name>
</gene>
<proteinExistence type="inferred from homology"/>
<feature type="transmembrane region" description="Helical" evidence="7">
    <location>
        <begin position="20"/>
        <end position="39"/>
    </location>
</feature>
<accession>A0AAD1XQ81</accession>
<dbReference type="GO" id="GO:0019706">
    <property type="term" value="F:protein-cysteine S-palmitoyltransferase activity"/>
    <property type="evidence" value="ECO:0007669"/>
    <property type="project" value="UniProtKB-EC"/>
</dbReference>
<protein>
    <recommendedName>
        <fullName evidence="7">Palmitoyltransferase</fullName>
        <ecNumber evidence="7">2.3.1.225</ecNumber>
    </recommendedName>
</protein>
<dbReference type="EMBL" id="CAMPGE010018261">
    <property type="protein sequence ID" value="CAI2376696.1"/>
    <property type="molecule type" value="Genomic_DNA"/>
</dbReference>
<dbReference type="GO" id="GO:0005783">
    <property type="term" value="C:endoplasmic reticulum"/>
    <property type="evidence" value="ECO:0007669"/>
    <property type="project" value="TreeGrafter"/>
</dbReference>
<dbReference type="InterPro" id="IPR039859">
    <property type="entry name" value="PFA4/ZDH16/20/ERF2-like"/>
</dbReference>
<keyword evidence="2 7" id="KW-0808">Transferase</keyword>
<evidence type="ECO:0000256" key="5">
    <source>
        <dbReference type="ARBA" id="ARBA00023136"/>
    </source>
</evidence>
<keyword evidence="10" id="KW-1185">Reference proteome</keyword>
<keyword evidence="6 7" id="KW-0012">Acyltransferase</keyword>
<dbReference type="Proteomes" id="UP001295684">
    <property type="component" value="Unassembled WGS sequence"/>
</dbReference>
<keyword evidence="5 7" id="KW-0472">Membrane</keyword>
<comment type="similarity">
    <text evidence="7">Belongs to the DHHC palmitoyltransferase family.</text>
</comment>
<evidence type="ECO:0000313" key="10">
    <source>
        <dbReference type="Proteomes" id="UP001295684"/>
    </source>
</evidence>
<comment type="subcellular location">
    <subcellularLocation>
        <location evidence="1">Membrane</location>
        <topology evidence="1">Multi-pass membrane protein</topology>
    </subcellularLocation>
</comment>
<dbReference type="GO" id="GO:0005794">
    <property type="term" value="C:Golgi apparatus"/>
    <property type="evidence" value="ECO:0007669"/>
    <property type="project" value="TreeGrafter"/>
</dbReference>
<comment type="caution">
    <text evidence="9">The sequence shown here is derived from an EMBL/GenBank/DDBJ whole genome shotgun (WGS) entry which is preliminary data.</text>
</comment>
<evidence type="ECO:0000259" key="8">
    <source>
        <dbReference type="Pfam" id="PF01529"/>
    </source>
</evidence>
<keyword evidence="4 7" id="KW-1133">Transmembrane helix</keyword>
<dbReference type="GO" id="GO:0006612">
    <property type="term" value="P:protein targeting to membrane"/>
    <property type="evidence" value="ECO:0007669"/>
    <property type="project" value="TreeGrafter"/>
</dbReference>
<dbReference type="EC" id="2.3.1.225" evidence="7"/>
<comment type="domain">
    <text evidence="7">The DHHC domain is required for palmitoyltransferase activity.</text>
</comment>
<sequence length="134" mass="15780">MDHHCGWISNCVGYRNQKSFLLYVFYYIACIILFLAISIQMLLKFIYVWLIILHILILPILLMVLRVLINQLCLFPFNLTTIESLSTQKSPFSFGCCSNLKEIFGTKWYLWPIPTYINDPKKGFHFKINPKNLP</sequence>
<keyword evidence="3 7" id="KW-0812">Transmembrane</keyword>
<comment type="catalytic activity">
    <reaction evidence="7">
        <text>L-cysteinyl-[protein] + hexadecanoyl-CoA = S-hexadecanoyl-L-cysteinyl-[protein] + CoA</text>
        <dbReference type="Rhea" id="RHEA:36683"/>
        <dbReference type="Rhea" id="RHEA-COMP:10131"/>
        <dbReference type="Rhea" id="RHEA-COMP:11032"/>
        <dbReference type="ChEBI" id="CHEBI:29950"/>
        <dbReference type="ChEBI" id="CHEBI:57287"/>
        <dbReference type="ChEBI" id="CHEBI:57379"/>
        <dbReference type="ChEBI" id="CHEBI:74151"/>
        <dbReference type="EC" id="2.3.1.225"/>
    </reaction>
</comment>
<dbReference type="GO" id="GO:0016020">
    <property type="term" value="C:membrane"/>
    <property type="evidence" value="ECO:0007669"/>
    <property type="project" value="UniProtKB-SubCell"/>
</dbReference>
<evidence type="ECO:0000256" key="6">
    <source>
        <dbReference type="ARBA" id="ARBA00023315"/>
    </source>
</evidence>
<organism evidence="9 10">
    <name type="scientific">Euplotes crassus</name>
    <dbReference type="NCBI Taxonomy" id="5936"/>
    <lineage>
        <taxon>Eukaryota</taxon>
        <taxon>Sar</taxon>
        <taxon>Alveolata</taxon>
        <taxon>Ciliophora</taxon>
        <taxon>Intramacronucleata</taxon>
        <taxon>Spirotrichea</taxon>
        <taxon>Hypotrichia</taxon>
        <taxon>Euplotida</taxon>
        <taxon>Euplotidae</taxon>
        <taxon>Moneuplotes</taxon>
    </lineage>
</organism>
<evidence type="ECO:0000256" key="2">
    <source>
        <dbReference type="ARBA" id="ARBA00022679"/>
    </source>
</evidence>
<reference evidence="9" key="1">
    <citation type="submission" date="2023-07" db="EMBL/GenBank/DDBJ databases">
        <authorList>
            <consortium name="AG Swart"/>
            <person name="Singh M."/>
            <person name="Singh A."/>
            <person name="Seah K."/>
            <person name="Emmerich C."/>
        </authorList>
    </citation>
    <scope>NUCLEOTIDE SEQUENCE</scope>
    <source>
        <strain evidence="9">DP1</strain>
    </source>
</reference>
<dbReference type="Pfam" id="PF01529">
    <property type="entry name" value="DHHC"/>
    <property type="match status" value="1"/>
</dbReference>
<evidence type="ECO:0000256" key="7">
    <source>
        <dbReference type="RuleBase" id="RU079119"/>
    </source>
</evidence>
<evidence type="ECO:0000256" key="4">
    <source>
        <dbReference type="ARBA" id="ARBA00022989"/>
    </source>
</evidence>
<feature type="transmembrane region" description="Helical" evidence="7">
    <location>
        <begin position="45"/>
        <end position="69"/>
    </location>
</feature>
<dbReference type="InterPro" id="IPR001594">
    <property type="entry name" value="Palmitoyltrfase_DHHC"/>
</dbReference>
<feature type="domain" description="Palmitoyltransferase DHHC" evidence="8">
    <location>
        <begin position="1"/>
        <end position="86"/>
    </location>
</feature>
<evidence type="ECO:0000256" key="1">
    <source>
        <dbReference type="ARBA" id="ARBA00004141"/>
    </source>
</evidence>
<name>A0AAD1XQ81_EUPCR</name>